<gene>
    <name evidence="2 3" type="primary">rbfA</name>
    <name evidence="3" type="ORF">G3256_01485</name>
</gene>
<name>A0A858SQG0_9RHOB</name>
<dbReference type="NCBIfam" id="NF001802">
    <property type="entry name" value="PRK00521.2-5"/>
    <property type="match status" value="1"/>
</dbReference>
<dbReference type="Pfam" id="PF02033">
    <property type="entry name" value="RBFA"/>
    <property type="match status" value="1"/>
</dbReference>
<dbReference type="KEGG" id="rpon:G3256_01485"/>
<organism evidence="3 4">
    <name type="scientific">Roseobacter ponti</name>
    <dbReference type="NCBI Taxonomy" id="1891787"/>
    <lineage>
        <taxon>Bacteria</taxon>
        <taxon>Pseudomonadati</taxon>
        <taxon>Pseudomonadota</taxon>
        <taxon>Alphaproteobacteria</taxon>
        <taxon>Rhodobacterales</taxon>
        <taxon>Roseobacteraceae</taxon>
        <taxon>Roseobacter</taxon>
    </lineage>
</organism>
<evidence type="ECO:0000256" key="2">
    <source>
        <dbReference type="HAMAP-Rule" id="MF_00003"/>
    </source>
</evidence>
<dbReference type="SUPFAM" id="SSF89919">
    <property type="entry name" value="Ribosome-binding factor A, RbfA"/>
    <property type="match status" value="1"/>
</dbReference>
<dbReference type="AlphaFoldDB" id="A0A858SQG0"/>
<dbReference type="PROSITE" id="PS01319">
    <property type="entry name" value="RBFA"/>
    <property type="match status" value="1"/>
</dbReference>
<evidence type="ECO:0000313" key="4">
    <source>
        <dbReference type="Proteomes" id="UP000503308"/>
    </source>
</evidence>
<dbReference type="PANTHER" id="PTHR33515:SF1">
    <property type="entry name" value="RIBOSOME-BINDING FACTOR A, CHLOROPLASTIC-RELATED"/>
    <property type="match status" value="1"/>
</dbReference>
<sequence>MAKNRFHEGSGPSQRQLRVGELIRRSLSEVLARGDVHDPDLNRMSITVGEVRTSPDLRIATAYVLPLGGTGQDEVISLLSRNKGELRRLVSKKLALKFAPDLRFRLDKTFDQMDETRRMLQQDTVLRDTSGEGDA</sequence>
<dbReference type="PANTHER" id="PTHR33515">
    <property type="entry name" value="RIBOSOME-BINDING FACTOR A, CHLOROPLASTIC-RELATED"/>
    <property type="match status" value="1"/>
</dbReference>
<dbReference type="Gene3D" id="3.30.300.20">
    <property type="match status" value="1"/>
</dbReference>
<keyword evidence="4" id="KW-1185">Reference proteome</keyword>
<dbReference type="InterPro" id="IPR020053">
    <property type="entry name" value="Ribosome-bd_factorA_CS"/>
</dbReference>
<dbReference type="RefSeq" id="WP_169639159.1">
    <property type="nucleotide sequence ID" value="NZ_CP048788.1"/>
</dbReference>
<accession>A0A858SQG0</accession>
<comment type="subcellular location">
    <subcellularLocation>
        <location evidence="2">Cytoplasm</location>
    </subcellularLocation>
</comment>
<dbReference type="GO" id="GO:0043024">
    <property type="term" value="F:ribosomal small subunit binding"/>
    <property type="evidence" value="ECO:0007669"/>
    <property type="project" value="TreeGrafter"/>
</dbReference>
<protein>
    <recommendedName>
        <fullName evidence="2">Ribosome-binding factor A</fullName>
    </recommendedName>
</protein>
<dbReference type="Proteomes" id="UP000503308">
    <property type="component" value="Chromosome"/>
</dbReference>
<dbReference type="HAMAP" id="MF_00003">
    <property type="entry name" value="RbfA"/>
    <property type="match status" value="1"/>
</dbReference>
<dbReference type="InterPro" id="IPR015946">
    <property type="entry name" value="KH_dom-like_a/b"/>
</dbReference>
<comment type="similarity">
    <text evidence="2">Belongs to the RbfA family.</text>
</comment>
<proteinExistence type="inferred from homology"/>
<evidence type="ECO:0000256" key="1">
    <source>
        <dbReference type="ARBA" id="ARBA00022517"/>
    </source>
</evidence>
<dbReference type="InterPro" id="IPR023799">
    <property type="entry name" value="RbfA_dom_sf"/>
</dbReference>
<comment type="function">
    <text evidence="2">One of several proteins that assist in the late maturation steps of the functional core of the 30S ribosomal subunit. Associates with free 30S ribosomal subunits (but not with 30S subunits that are part of 70S ribosomes or polysomes). Required for efficient processing of 16S rRNA. May interact with the 5'-terminal helix region of 16S rRNA.</text>
</comment>
<dbReference type="InterPro" id="IPR000238">
    <property type="entry name" value="RbfA"/>
</dbReference>
<keyword evidence="2" id="KW-0963">Cytoplasm</keyword>
<dbReference type="GO" id="GO:0030490">
    <property type="term" value="P:maturation of SSU-rRNA"/>
    <property type="evidence" value="ECO:0007669"/>
    <property type="project" value="UniProtKB-UniRule"/>
</dbReference>
<comment type="subunit">
    <text evidence="2">Monomer. Binds 30S ribosomal subunits, but not 50S ribosomal subunits or 70S ribosomes.</text>
</comment>
<dbReference type="EMBL" id="CP048788">
    <property type="protein sequence ID" value="QJF49933.1"/>
    <property type="molecule type" value="Genomic_DNA"/>
</dbReference>
<keyword evidence="1 2" id="KW-0690">Ribosome biogenesis</keyword>
<reference evidence="3 4" key="1">
    <citation type="submission" date="2020-02" db="EMBL/GenBank/DDBJ databases">
        <title>Genome sequence of Roseobacter ponti.</title>
        <authorList>
            <person name="Hollensteiner J."/>
            <person name="Schneider D."/>
            <person name="Poehlein A."/>
            <person name="Daniel R."/>
        </authorList>
    </citation>
    <scope>NUCLEOTIDE SEQUENCE [LARGE SCALE GENOMIC DNA]</scope>
    <source>
        <strain evidence="3 4">DSM 106830</strain>
    </source>
</reference>
<evidence type="ECO:0000313" key="3">
    <source>
        <dbReference type="EMBL" id="QJF49933.1"/>
    </source>
</evidence>
<dbReference type="GO" id="GO:0005829">
    <property type="term" value="C:cytosol"/>
    <property type="evidence" value="ECO:0007669"/>
    <property type="project" value="TreeGrafter"/>
</dbReference>